<dbReference type="Proteomes" id="UP001165289">
    <property type="component" value="Unassembled WGS sequence"/>
</dbReference>
<evidence type="ECO:0000256" key="1">
    <source>
        <dbReference type="SAM" id="MobiDB-lite"/>
    </source>
</evidence>
<protein>
    <recommendedName>
        <fullName evidence="2">Transposase Tc1-like domain-containing protein</fullName>
    </recommendedName>
</protein>
<evidence type="ECO:0000313" key="3">
    <source>
        <dbReference type="EMBL" id="KAI6647701.1"/>
    </source>
</evidence>
<gene>
    <name evidence="3" type="ORF">LOD99_8542</name>
</gene>
<dbReference type="Pfam" id="PF01498">
    <property type="entry name" value="HTH_Tnp_Tc3_2"/>
    <property type="match status" value="1"/>
</dbReference>
<comment type="caution">
    <text evidence="3">The sequence shown here is derived from an EMBL/GenBank/DDBJ whole genome shotgun (WGS) entry which is preliminary data.</text>
</comment>
<dbReference type="AlphaFoldDB" id="A0AAV7JFX2"/>
<feature type="domain" description="Transposase Tc1-like" evidence="2">
    <location>
        <begin position="89"/>
        <end position="142"/>
    </location>
</feature>
<dbReference type="GO" id="GO:0015074">
    <property type="term" value="P:DNA integration"/>
    <property type="evidence" value="ECO:0007669"/>
    <property type="project" value="InterPro"/>
</dbReference>
<proteinExistence type="predicted"/>
<sequence length="266" mass="30236">MFWSDFDSSNLLNLITSPTNTGLLTEADISEAEVSDDENIQIDTTEPRLFDFPIIHNEWIENLSSIRKADRMNAIENIKAGQKVQKWNSLQEITCELRDTLGGSTVSTKTVRRRLGDMGFSCRVAIKKPLVNEKNRRKRKSWYSPEINIPTGQCALSHLGKNSSLVRKQKDDHSAMAAPKSGLKSYRKRMANHEEANKHEASRSKKYPRVTGSLNGRMEQDSPREVEKSVIKLARTIKRCENVERVPNKVLRISLRRITLGDISST</sequence>
<dbReference type="EMBL" id="JAKMXF010000338">
    <property type="protein sequence ID" value="KAI6647701.1"/>
    <property type="molecule type" value="Genomic_DNA"/>
</dbReference>
<feature type="region of interest" description="Disordered" evidence="1">
    <location>
        <begin position="193"/>
        <end position="226"/>
    </location>
</feature>
<keyword evidence="4" id="KW-1185">Reference proteome</keyword>
<feature type="compositionally biased region" description="Basic and acidic residues" evidence="1">
    <location>
        <begin position="193"/>
        <end position="203"/>
    </location>
</feature>
<reference evidence="3 4" key="1">
    <citation type="journal article" date="2023" name="BMC Biol.">
        <title>The compact genome of the sponge Oopsacas minuta (Hexactinellida) is lacking key metazoan core genes.</title>
        <authorList>
            <person name="Santini S."/>
            <person name="Schenkelaars Q."/>
            <person name="Jourda C."/>
            <person name="Duchesne M."/>
            <person name="Belahbib H."/>
            <person name="Rocher C."/>
            <person name="Selva M."/>
            <person name="Riesgo A."/>
            <person name="Vervoort M."/>
            <person name="Leys S.P."/>
            <person name="Kodjabachian L."/>
            <person name="Le Bivic A."/>
            <person name="Borchiellini C."/>
            <person name="Claverie J.M."/>
            <person name="Renard E."/>
        </authorList>
    </citation>
    <scope>NUCLEOTIDE SEQUENCE [LARGE SCALE GENOMIC DNA]</scope>
    <source>
        <strain evidence="3">SPO-2</strain>
    </source>
</reference>
<evidence type="ECO:0000313" key="4">
    <source>
        <dbReference type="Proteomes" id="UP001165289"/>
    </source>
</evidence>
<dbReference type="InterPro" id="IPR002492">
    <property type="entry name" value="Transposase_Tc1-like"/>
</dbReference>
<name>A0AAV7JFX2_9METZ</name>
<evidence type="ECO:0000259" key="2">
    <source>
        <dbReference type="Pfam" id="PF01498"/>
    </source>
</evidence>
<organism evidence="3 4">
    <name type="scientific">Oopsacas minuta</name>
    <dbReference type="NCBI Taxonomy" id="111878"/>
    <lineage>
        <taxon>Eukaryota</taxon>
        <taxon>Metazoa</taxon>
        <taxon>Porifera</taxon>
        <taxon>Hexactinellida</taxon>
        <taxon>Hexasterophora</taxon>
        <taxon>Lyssacinosida</taxon>
        <taxon>Leucopsacidae</taxon>
        <taxon>Oopsacas</taxon>
    </lineage>
</organism>
<dbReference type="GO" id="GO:0003677">
    <property type="term" value="F:DNA binding"/>
    <property type="evidence" value="ECO:0007669"/>
    <property type="project" value="InterPro"/>
</dbReference>
<accession>A0AAV7JFX2</accession>
<dbReference type="GO" id="GO:0006313">
    <property type="term" value="P:DNA transposition"/>
    <property type="evidence" value="ECO:0007669"/>
    <property type="project" value="InterPro"/>
</dbReference>